<evidence type="ECO:0000313" key="4">
    <source>
        <dbReference type="EMBL" id="CAB4927618.1"/>
    </source>
</evidence>
<gene>
    <name evidence="2" type="ORF">UFOPK2822_00964</name>
    <name evidence="3" type="ORF">UFOPK3346_01088</name>
    <name evidence="4" type="ORF">UFOPK3670_01073</name>
    <name evidence="5" type="ORF">UFOPK4308_01119</name>
</gene>
<protein>
    <submittedName>
        <fullName evidence="3">Unannotated protein</fullName>
    </submittedName>
</protein>
<dbReference type="InterPro" id="IPR018711">
    <property type="entry name" value="NAGPA"/>
</dbReference>
<evidence type="ECO:0000259" key="1">
    <source>
        <dbReference type="Pfam" id="PF09992"/>
    </source>
</evidence>
<dbReference type="Pfam" id="PF09992">
    <property type="entry name" value="NAGPA"/>
    <property type="match status" value="1"/>
</dbReference>
<proteinExistence type="predicted"/>
<evidence type="ECO:0000313" key="5">
    <source>
        <dbReference type="EMBL" id="CAB5061526.1"/>
    </source>
</evidence>
<accession>A0A6J7DST5</accession>
<sequence length="369" mass="40426">MSFKEFLRTKRFSIPALIILIFLGTTSWSVTPALTAPGTDSVAARLAEWGRDHHLGNVITFAENLQYKLHPPKLGGKPDTTLLNKFVVDDGLKSQDIVPLVSPALPGEGKFKTVYEVNGKPALRIAYIRPDEAHTSYLAAIALMSKTELRFVLHPGFLEPGKLSNYKTADQITKADLNGLVATFNSGFKFKDSRGGFYTEGIMAQPLKVGSAAFVIYADGHADIGSWGKDMKMSATVESVRQNLSLLVDNSVVTPNLDENEQSKWGFTVKNAYYVARSGAGVTADGNIVYVAGNALSVKSLANVLQAAGAVRAMELDINPDWISYMWYSSATQPSPEKLFKFKREVDRYLNPSSRDFFAVYARSPVTLP</sequence>
<dbReference type="EMBL" id="CAFBLE010000009">
    <property type="protein sequence ID" value="CAB4871995.1"/>
    <property type="molecule type" value="Genomic_DNA"/>
</dbReference>
<organism evidence="3">
    <name type="scientific">freshwater metagenome</name>
    <dbReference type="NCBI Taxonomy" id="449393"/>
    <lineage>
        <taxon>unclassified sequences</taxon>
        <taxon>metagenomes</taxon>
        <taxon>ecological metagenomes</taxon>
    </lineage>
</organism>
<evidence type="ECO:0000313" key="3">
    <source>
        <dbReference type="EMBL" id="CAB4871995.1"/>
    </source>
</evidence>
<dbReference type="EMBL" id="CAFBMV010000007">
    <property type="protein sequence ID" value="CAB4927618.1"/>
    <property type="molecule type" value="Genomic_DNA"/>
</dbReference>
<reference evidence="3" key="1">
    <citation type="submission" date="2020-05" db="EMBL/GenBank/DDBJ databases">
        <authorList>
            <person name="Chiriac C."/>
            <person name="Salcher M."/>
            <person name="Ghai R."/>
            <person name="Kavagutti S V."/>
        </authorList>
    </citation>
    <scope>NUCLEOTIDE SEQUENCE</scope>
</reference>
<evidence type="ECO:0000313" key="2">
    <source>
        <dbReference type="EMBL" id="CAB4753552.1"/>
    </source>
</evidence>
<dbReference type="EMBL" id="CAFBQL010000007">
    <property type="protein sequence ID" value="CAB5061526.1"/>
    <property type="molecule type" value="Genomic_DNA"/>
</dbReference>
<dbReference type="AlphaFoldDB" id="A0A6J7DST5"/>
<dbReference type="EMBL" id="CAEZZC010000012">
    <property type="protein sequence ID" value="CAB4753552.1"/>
    <property type="molecule type" value="Genomic_DNA"/>
</dbReference>
<feature type="domain" description="Phosphodiester glycosidase" evidence="1">
    <location>
        <begin position="179"/>
        <end position="317"/>
    </location>
</feature>
<name>A0A6J7DST5_9ZZZZ</name>